<reference evidence="1" key="1">
    <citation type="submission" date="2021-01" db="EMBL/GenBank/DDBJ databases">
        <title>Whole genome shotgun sequence of Sinosporangium siamense NBRC 109515.</title>
        <authorList>
            <person name="Komaki H."/>
            <person name="Tamura T."/>
        </authorList>
    </citation>
    <scope>NUCLEOTIDE SEQUENCE</scope>
    <source>
        <strain evidence="1">NBRC 109515</strain>
    </source>
</reference>
<dbReference type="RefSeq" id="WP_204031393.1">
    <property type="nucleotide sequence ID" value="NZ_BOOW01000044.1"/>
</dbReference>
<comment type="caution">
    <text evidence="1">The sequence shown here is derived from an EMBL/GenBank/DDBJ whole genome shotgun (WGS) entry which is preliminary data.</text>
</comment>
<evidence type="ECO:0000313" key="2">
    <source>
        <dbReference type="Proteomes" id="UP000606172"/>
    </source>
</evidence>
<dbReference type="Proteomes" id="UP000606172">
    <property type="component" value="Unassembled WGS sequence"/>
</dbReference>
<protein>
    <submittedName>
        <fullName evidence="1">Uncharacterized protein</fullName>
    </submittedName>
</protein>
<accession>A0A919RMC0</accession>
<keyword evidence="2" id="KW-1185">Reference proteome</keyword>
<dbReference type="AlphaFoldDB" id="A0A919RMC0"/>
<proteinExistence type="predicted"/>
<sequence length="134" mass="14483">MIDPDTVEQHHTLLTAAARLNDLRIREALASAGEEDEPGTPSLTREEALELLALGEVLARKAGYGRQLTVRSARAAGASWTQIGTALGTSKQAAWEAHNRWIDDQAHHDARHGHYGWDPSDIAAARALAGENDT</sequence>
<evidence type="ECO:0000313" key="1">
    <source>
        <dbReference type="EMBL" id="GII96388.1"/>
    </source>
</evidence>
<name>A0A919RMC0_9ACTN</name>
<dbReference type="EMBL" id="BOOW01000044">
    <property type="protein sequence ID" value="GII96388.1"/>
    <property type="molecule type" value="Genomic_DNA"/>
</dbReference>
<gene>
    <name evidence="1" type="ORF">Ssi02_66190</name>
</gene>
<organism evidence="1 2">
    <name type="scientific">Sinosporangium siamense</name>
    <dbReference type="NCBI Taxonomy" id="1367973"/>
    <lineage>
        <taxon>Bacteria</taxon>
        <taxon>Bacillati</taxon>
        <taxon>Actinomycetota</taxon>
        <taxon>Actinomycetes</taxon>
        <taxon>Streptosporangiales</taxon>
        <taxon>Streptosporangiaceae</taxon>
        <taxon>Sinosporangium</taxon>
    </lineage>
</organism>